<evidence type="ECO:0000313" key="3">
    <source>
        <dbReference type="EMBL" id="KZV34332.1"/>
    </source>
</evidence>
<name>A0A2Z7BIY1_9LAMI</name>
<dbReference type="AlphaFoldDB" id="A0A2Z7BIY1"/>
<feature type="compositionally biased region" description="Polar residues" evidence="2">
    <location>
        <begin position="225"/>
        <end position="241"/>
    </location>
</feature>
<keyword evidence="1" id="KW-0175">Coiled coil</keyword>
<dbReference type="EMBL" id="KV005091">
    <property type="protein sequence ID" value="KZV34332.1"/>
    <property type="molecule type" value="Genomic_DNA"/>
</dbReference>
<feature type="compositionally biased region" description="Polar residues" evidence="2">
    <location>
        <begin position="54"/>
        <end position="63"/>
    </location>
</feature>
<feature type="region of interest" description="Disordered" evidence="2">
    <location>
        <begin position="1"/>
        <end position="74"/>
    </location>
</feature>
<evidence type="ECO:0000256" key="2">
    <source>
        <dbReference type="SAM" id="MobiDB-lite"/>
    </source>
</evidence>
<evidence type="ECO:0000256" key="1">
    <source>
        <dbReference type="SAM" id="Coils"/>
    </source>
</evidence>
<accession>A0A2Z7BIY1</accession>
<protein>
    <submittedName>
        <fullName evidence="3">Pleiotropic drug resistance protein 1-like</fullName>
    </submittedName>
</protein>
<reference evidence="3 4" key="1">
    <citation type="journal article" date="2015" name="Proc. Natl. Acad. Sci. U.S.A.">
        <title>The resurrection genome of Boea hygrometrica: A blueprint for survival of dehydration.</title>
        <authorList>
            <person name="Xiao L."/>
            <person name="Yang G."/>
            <person name="Zhang L."/>
            <person name="Yang X."/>
            <person name="Zhao S."/>
            <person name="Ji Z."/>
            <person name="Zhou Q."/>
            <person name="Hu M."/>
            <person name="Wang Y."/>
            <person name="Chen M."/>
            <person name="Xu Y."/>
            <person name="Jin H."/>
            <person name="Xiao X."/>
            <person name="Hu G."/>
            <person name="Bao F."/>
            <person name="Hu Y."/>
            <person name="Wan P."/>
            <person name="Li L."/>
            <person name="Deng X."/>
            <person name="Kuang T."/>
            <person name="Xiang C."/>
            <person name="Zhu J.K."/>
            <person name="Oliver M.J."/>
            <person name="He Y."/>
        </authorList>
    </citation>
    <scope>NUCLEOTIDE SEQUENCE [LARGE SCALE GENOMIC DNA]</scope>
    <source>
        <strain evidence="4">cv. XS01</strain>
    </source>
</reference>
<evidence type="ECO:0000313" key="4">
    <source>
        <dbReference type="Proteomes" id="UP000250235"/>
    </source>
</evidence>
<gene>
    <name evidence="3" type="ORF">F511_37582</name>
</gene>
<feature type="compositionally biased region" description="Basic and acidic residues" evidence="2">
    <location>
        <begin position="1"/>
        <end position="13"/>
    </location>
</feature>
<proteinExistence type="predicted"/>
<dbReference type="Proteomes" id="UP000250235">
    <property type="component" value="Unassembled WGS sequence"/>
</dbReference>
<feature type="region of interest" description="Disordered" evidence="2">
    <location>
        <begin position="219"/>
        <end position="276"/>
    </location>
</feature>
<sequence>MKSLKERRADPEGTSRSLHPSKGKRKASSEGGERRKKRRPEEETQEPARATISKGPTSESRSTAGKAPEQESTEAPYVLLDTSALSFMAKPSGLVSLDFIRRLVHDQDFDLVRSVPDLAALEAANLHFMQALVWSGEVSNRLAQARDEVVTTKRSLDGVLGRHNDLMQQLEEITSKKDKEKESVLLELEATRAEAQSSKAQFLHSEENKALRAEVEKLKGRRKTLGSSGRRNSCDPKSSISCARGGPPFSLNRASTDAWPSSMAILKKNTRPLPRR</sequence>
<organism evidence="3 4">
    <name type="scientific">Dorcoceras hygrometricum</name>
    <dbReference type="NCBI Taxonomy" id="472368"/>
    <lineage>
        <taxon>Eukaryota</taxon>
        <taxon>Viridiplantae</taxon>
        <taxon>Streptophyta</taxon>
        <taxon>Embryophyta</taxon>
        <taxon>Tracheophyta</taxon>
        <taxon>Spermatophyta</taxon>
        <taxon>Magnoliopsida</taxon>
        <taxon>eudicotyledons</taxon>
        <taxon>Gunneridae</taxon>
        <taxon>Pentapetalae</taxon>
        <taxon>asterids</taxon>
        <taxon>lamiids</taxon>
        <taxon>Lamiales</taxon>
        <taxon>Gesneriaceae</taxon>
        <taxon>Didymocarpoideae</taxon>
        <taxon>Trichosporeae</taxon>
        <taxon>Loxocarpinae</taxon>
        <taxon>Dorcoceras</taxon>
    </lineage>
</organism>
<feature type="coiled-coil region" evidence="1">
    <location>
        <begin position="163"/>
        <end position="196"/>
    </location>
</feature>
<keyword evidence="4" id="KW-1185">Reference proteome</keyword>